<comment type="pathway">
    <text evidence="2">Protein modification; protein glycosylation.</text>
</comment>
<dbReference type="GO" id="GO:0006488">
    <property type="term" value="P:dolichol-linked oligosaccharide biosynthetic process"/>
    <property type="evidence" value="ECO:0007669"/>
    <property type="project" value="InterPro"/>
</dbReference>
<feature type="transmembrane region" description="Helical" evidence="9">
    <location>
        <begin position="235"/>
        <end position="255"/>
    </location>
</feature>
<dbReference type="Proteomes" id="UP000605253">
    <property type="component" value="Unassembled WGS sequence"/>
</dbReference>
<dbReference type="Pfam" id="PF04922">
    <property type="entry name" value="DIE2_ALG10"/>
    <property type="match status" value="2"/>
</dbReference>
<reference evidence="10" key="1">
    <citation type="journal article" date="2014" name="Int. J. Syst. Evol. Microbiol.">
        <title>Complete genome sequence of Corynebacterium casei LMG S-19264T (=DSM 44701T), isolated from a smear-ripened cheese.</title>
        <authorList>
            <consortium name="US DOE Joint Genome Institute (JGI-PGF)"/>
            <person name="Walter F."/>
            <person name="Albersmeier A."/>
            <person name="Kalinowski J."/>
            <person name="Ruckert C."/>
        </authorList>
    </citation>
    <scope>NUCLEOTIDE SEQUENCE</scope>
    <source>
        <strain evidence="10">CGMCC 1.12181</strain>
    </source>
</reference>
<evidence type="ECO:0000256" key="9">
    <source>
        <dbReference type="SAM" id="Phobius"/>
    </source>
</evidence>
<dbReference type="InterPro" id="IPR016900">
    <property type="entry name" value="Alg10"/>
</dbReference>
<feature type="transmembrane region" description="Helical" evidence="9">
    <location>
        <begin position="267"/>
        <end position="289"/>
    </location>
</feature>
<feature type="transmembrane region" description="Helical" evidence="9">
    <location>
        <begin position="77"/>
        <end position="95"/>
    </location>
</feature>
<sequence>MTRDHVKFLTLGLMTLIVLYMFQASTFVVDESLHHGQILSLMNGDNERSPNITTFLAFHKIYASVGQVFNLTSILDFRLISFAITGLMVLVLVGVSRDENGAFNWLLACQLFFLPIALPYYPLIYTDILALTLLYCAYHQFSLKHHGLTVLLAGLAVLIRQPSLVWLGLFLCVCFFEHLPIKSLKKISIHQFFHAIKKSWLYVAGIIGFLLYFFLAGGISQGAEEFHQVSINVTNVYFMVVVFWLVFWPLLLSRYQQVLSVLRQNKWIILLVVIGLPVYMATYSVTNFFNSPALNIFLRNWLLNHINDSLWLQFTAYILSVYTVLAMSTLKLKSLIWNWLYVFLPLSVIAMPLIEQRYYIVGMAFWQLSRTMGSFKIEQIQLLWMVICSLFLYIGMSQAWFYL</sequence>
<dbReference type="RefSeq" id="WP_188363637.1">
    <property type="nucleotide sequence ID" value="NZ_BAABJF010000011.1"/>
</dbReference>
<evidence type="ECO:0000256" key="2">
    <source>
        <dbReference type="ARBA" id="ARBA00004922"/>
    </source>
</evidence>
<feature type="transmembrane region" description="Helical" evidence="9">
    <location>
        <begin position="339"/>
        <end position="360"/>
    </location>
</feature>
<feature type="transmembrane region" description="Helical" evidence="9">
    <location>
        <begin position="309"/>
        <end position="327"/>
    </location>
</feature>
<dbReference type="AlphaFoldDB" id="A0A917FGI8"/>
<evidence type="ECO:0000313" key="11">
    <source>
        <dbReference type="Proteomes" id="UP000605253"/>
    </source>
</evidence>
<feature type="transmembrane region" description="Helical" evidence="9">
    <location>
        <begin position="102"/>
        <end position="121"/>
    </location>
</feature>
<evidence type="ECO:0000256" key="5">
    <source>
        <dbReference type="ARBA" id="ARBA00022692"/>
    </source>
</evidence>
<dbReference type="GO" id="GO:0106073">
    <property type="term" value="F:dolichyl pyrophosphate Glc2Man9GlcNAc2 alpha-1,2-glucosyltransferase activity"/>
    <property type="evidence" value="ECO:0007669"/>
    <property type="project" value="InterPro"/>
</dbReference>
<evidence type="ECO:0000256" key="4">
    <source>
        <dbReference type="ARBA" id="ARBA00022679"/>
    </source>
</evidence>
<evidence type="ECO:0000256" key="8">
    <source>
        <dbReference type="ARBA" id="ARBA00023136"/>
    </source>
</evidence>
<reference evidence="10" key="2">
    <citation type="submission" date="2020-09" db="EMBL/GenBank/DDBJ databases">
        <authorList>
            <person name="Sun Q."/>
            <person name="Zhou Y."/>
        </authorList>
    </citation>
    <scope>NUCLEOTIDE SEQUENCE</scope>
    <source>
        <strain evidence="10">CGMCC 1.12181</strain>
    </source>
</reference>
<gene>
    <name evidence="10" type="ORF">GCM10011365_00250</name>
</gene>
<keyword evidence="7 9" id="KW-1133">Transmembrane helix</keyword>
<accession>A0A917FGI8</accession>
<protein>
    <submittedName>
        <fullName evidence="10">Uncharacterized protein</fullName>
    </submittedName>
</protein>
<feature type="transmembrane region" description="Helical" evidence="9">
    <location>
        <begin position="380"/>
        <end position="402"/>
    </location>
</feature>
<name>A0A917FGI8_9GAMM</name>
<keyword evidence="8 9" id="KW-0472">Membrane</keyword>
<keyword evidence="4" id="KW-0808">Transferase</keyword>
<proteinExistence type="predicted"/>
<evidence type="ECO:0000256" key="7">
    <source>
        <dbReference type="ARBA" id="ARBA00022989"/>
    </source>
</evidence>
<evidence type="ECO:0000256" key="3">
    <source>
        <dbReference type="ARBA" id="ARBA00022676"/>
    </source>
</evidence>
<feature type="transmembrane region" description="Helical" evidence="9">
    <location>
        <begin position="200"/>
        <end position="223"/>
    </location>
</feature>
<evidence type="ECO:0000313" key="10">
    <source>
        <dbReference type="EMBL" id="GGF83283.1"/>
    </source>
</evidence>
<keyword evidence="5 9" id="KW-0812">Transmembrane</keyword>
<keyword evidence="3" id="KW-0328">Glycosyltransferase</keyword>
<dbReference type="PANTHER" id="PTHR12989">
    <property type="entry name" value="ALPHA-1,2-GLUCOSYLTRANSFERASE ALG10"/>
    <property type="match status" value="1"/>
</dbReference>
<evidence type="ECO:0000256" key="1">
    <source>
        <dbReference type="ARBA" id="ARBA00004477"/>
    </source>
</evidence>
<dbReference type="PANTHER" id="PTHR12989:SF10">
    <property type="entry name" value="DOL-P-GLC:GLC(2)MAN(9)GLCNAC(2)-PP-DOL ALPHA-1,2-GLUCOSYLTRANSFERASE-RELATED"/>
    <property type="match status" value="1"/>
</dbReference>
<keyword evidence="11" id="KW-1185">Reference proteome</keyword>
<dbReference type="EMBL" id="BMEO01000001">
    <property type="protein sequence ID" value="GGF83283.1"/>
    <property type="molecule type" value="Genomic_DNA"/>
</dbReference>
<organism evidence="10 11">
    <name type="scientific">Marinicella pacifica</name>
    <dbReference type="NCBI Taxonomy" id="1171543"/>
    <lineage>
        <taxon>Bacteria</taxon>
        <taxon>Pseudomonadati</taxon>
        <taxon>Pseudomonadota</taxon>
        <taxon>Gammaproteobacteria</taxon>
        <taxon>Lysobacterales</taxon>
        <taxon>Marinicellaceae</taxon>
        <taxon>Marinicella</taxon>
    </lineage>
</organism>
<comment type="subcellular location">
    <subcellularLocation>
        <location evidence="1">Endoplasmic reticulum membrane</location>
        <topology evidence="1">Multi-pass membrane protein</topology>
    </subcellularLocation>
</comment>
<keyword evidence="6" id="KW-0256">Endoplasmic reticulum</keyword>
<feature type="transmembrane region" description="Helical" evidence="9">
    <location>
        <begin position="150"/>
        <end position="179"/>
    </location>
</feature>
<comment type="caution">
    <text evidence="10">The sequence shown here is derived from an EMBL/GenBank/DDBJ whole genome shotgun (WGS) entry which is preliminary data.</text>
</comment>
<evidence type="ECO:0000256" key="6">
    <source>
        <dbReference type="ARBA" id="ARBA00022824"/>
    </source>
</evidence>